<dbReference type="RefSeq" id="WP_160131632.1">
    <property type="nucleotide sequence ID" value="NZ_CP019288.1"/>
</dbReference>
<dbReference type="AlphaFoldDB" id="A0A7L4ZRJ0"/>
<evidence type="ECO:0000313" key="1">
    <source>
        <dbReference type="EMBL" id="QHI39127.1"/>
    </source>
</evidence>
<dbReference type="Proteomes" id="UP000464657">
    <property type="component" value="Chromosome"/>
</dbReference>
<gene>
    <name evidence="1" type="ORF">IMCC3317_45280</name>
</gene>
<proteinExistence type="predicted"/>
<keyword evidence="2" id="KW-1185">Reference proteome</keyword>
<accession>A0A7L4ZRJ0</accession>
<dbReference type="OrthoDB" id="1118033at2"/>
<evidence type="ECO:0000313" key="2">
    <source>
        <dbReference type="Proteomes" id="UP000464657"/>
    </source>
</evidence>
<dbReference type="KEGG" id="kan:IMCC3317_45280"/>
<reference evidence="1 2" key="1">
    <citation type="journal article" date="2013" name="Int. J. Syst. Evol. Microbiol.">
        <title>Kordia antarctica sp. nov., isolated from Antarctic seawater.</title>
        <authorList>
            <person name="Baek K."/>
            <person name="Choi A."/>
            <person name="Kang I."/>
            <person name="Lee K."/>
            <person name="Cho J.C."/>
        </authorList>
    </citation>
    <scope>NUCLEOTIDE SEQUENCE [LARGE SCALE GENOMIC DNA]</scope>
    <source>
        <strain evidence="1 2">IMCC3317</strain>
    </source>
</reference>
<name>A0A7L4ZRJ0_9FLAO</name>
<dbReference type="EMBL" id="CP019288">
    <property type="protein sequence ID" value="QHI39127.1"/>
    <property type="molecule type" value="Genomic_DNA"/>
</dbReference>
<protein>
    <submittedName>
        <fullName evidence="1">Uncharacterized protein</fullName>
    </submittedName>
</protein>
<sequence>MKTLYTVNISKFSTIEELPNAWTDRNYIELLEEMDYGDSSTIDPAELREMCMMAITDNEPNEAAKILLDYIFKDELNDGQKENLSHEMIDEKLWEQYAELSMHEAFFNVGQLLYQSYNGKFPHPEAVRFQASIEAKNSHDLEIFEDQDEATILRLLTKGMPENTLINRLFKDEIEGEEFSEAKNIIWQLKKMGAEGNSLTFEIISSLYWFHDLKYIESFEGTTHPDEDEPVED</sequence>
<organism evidence="1 2">
    <name type="scientific">Kordia antarctica</name>
    <dbReference type="NCBI Taxonomy" id="1218801"/>
    <lineage>
        <taxon>Bacteria</taxon>
        <taxon>Pseudomonadati</taxon>
        <taxon>Bacteroidota</taxon>
        <taxon>Flavobacteriia</taxon>
        <taxon>Flavobacteriales</taxon>
        <taxon>Flavobacteriaceae</taxon>
        <taxon>Kordia</taxon>
    </lineage>
</organism>